<reference evidence="1 2" key="1">
    <citation type="submission" date="2018-08" db="EMBL/GenBank/DDBJ databases">
        <title>Actinomadura jelena sp. nov., a novel Actinomycete isolated from soil in Chad.</title>
        <authorList>
            <person name="Shi L."/>
        </authorList>
    </citation>
    <scope>NUCLEOTIDE SEQUENCE [LARGE SCALE GENOMIC DNA]</scope>
    <source>
        <strain evidence="1 2">NEAU-G17</strain>
    </source>
</reference>
<dbReference type="SUPFAM" id="SSF55729">
    <property type="entry name" value="Acyl-CoA N-acyltransferases (Nat)"/>
    <property type="match status" value="1"/>
</dbReference>
<dbReference type="EMBL" id="QURH01000392">
    <property type="protein sequence ID" value="RFU39345.1"/>
    <property type="molecule type" value="Genomic_DNA"/>
</dbReference>
<dbReference type="AlphaFoldDB" id="A0A372JH50"/>
<gene>
    <name evidence="1" type="ORF">DZF91_22890</name>
</gene>
<feature type="non-terminal residue" evidence="1">
    <location>
        <position position="75"/>
    </location>
</feature>
<dbReference type="GO" id="GO:0016740">
    <property type="term" value="F:transferase activity"/>
    <property type="evidence" value="ECO:0007669"/>
    <property type="project" value="UniProtKB-KW"/>
</dbReference>
<keyword evidence="1" id="KW-0808">Transferase</keyword>
<sequence>MSEELRTGRLALRPVGPGDHAALLAHWTGPLVRRHLFGDRRVSARQVTEIIAASRRDFAASGYGLWALRPALRRP</sequence>
<accession>A0A372JH50</accession>
<protein>
    <submittedName>
        <fullName evidence="1">N-acetyltransferase</fullName>
    </submittedName>
</protein>
<dbReference type="InterPro" id="IPR016181">
    <property type="entry name" value="Acyl_CoA_acyltransferase"/>
</dbReference>
<organism evidence="1 2">
    <name type="scientific">Actinomadura logoneensis</name>
    <dbReference type="NCBI Taxonomy" id="2293572"/>
    <lineage>
        <taxon>Bacteria</taxon>
        <taxon>Bacillati</taxon>
        <taxon>Actinomycetota</taxon>
        <taxon>Actinomycetes</taxon>
        <taxon>Streptosporangiales</taxon>
        <taxon>Thermomonosporaceae</taxon>
        <taxon>Actinomadura</taxon>
    </lineage>
</organism>
<dbReference type="Proteomes" id="UP000261811">
    <property type="component" value="Unassembled WGS sequence"/>
</dbReference>
<keyword evidence="2" id="KW-1185">Reference proteome</keyword>
<proteinExistence type="predicted"/>
<comment type="caution">
    <text evidence="1">The sequence shown here is derived from an EMBL/GenBank/DDBJ whole genome shotgun (WGS) entry which is preliminary data.</text>
</comment>
<evidence type="ECO:0000313" key="2">
    <source>
        <dbReference type="Proteomes" id="UP000261811"/>
    </source>
</evidence>
<evidence type="ECO:0000313" key="1">
    <source>
        <dbReference type="EMBL" id="RFU39345.1"/>
    </source>
</evidence>
<name>A0A372JH50_9ACTN</name>
<dbReference type="Gene3D" id="3.40.630.30">
    <property type="match status" value="1"/>
</dbReference>